<dbReference type="EMBL" id="LR796653">
    <property type="protein sequence ID" value="CAB4157619.1"/>
    <property type="molecule type" value="Genomic_DNA"/>
</dbReference>
<evidence type="ECO:0000313" key="1">
    <source>
        <dbReference type="EMBL" id="CAB4157619.1"/>
    </source>
</evidence>
<protein>
    <submittedName>
        <fullName evidence="1">Uncharacterized protein</fullName>
    </submittedName>
</protein>
<name>A0A6J5NEL8_9CAUD</name>
<reference evidence="1" key="1">
    <citation type="submission" date="2020-04" db="EMBL/GenBank/DDBJ databases">
        <authorList>
            <person name="Chiriac C."/>
            <person name="Salcher M."/>
            <person name="Ghai R."/>
            <person name="Kavagutti S V."/>
        </authorList>
    </citation>
    <scope>NUCLEOTIDE SEQUENCE</scope>
</reference>
<organism evidence="1">
    <name type="scientific">uncultured Caudovirales phage</name>
    <dbReference type="NCBI Taxonomy" id="2100421"/>
    <lineage>
        <taxon>Viruses</taxon>
        <taxon>Duplodnaviria</taxon>
        <taxon>Heunggongvirae</taxon>
        <taxon>Uroviricota</taxon>
        <taxon>Caudoviricetes</taxon>
        <taxon>Peduoviridae</taxon>
        <taxon>Maltschvirus</taxon>
        <taxon>Maltschvirus maltsch</taxon>
    </lineage>
</organism>
<sequence>MDKLTVKLQLKFELYKIMLPISHDHALRNDESYYKTRNRGLRQSREREDVYMVEDAIELTELAYRKFIGKIEG</sequence>
<proteinExistence type="predicted"/>
<gene>
    <name evidence="1" type="ORF">UFOVP683_35</name>
</gene>
<accession>A0A6J5NEL8</accession>